<keyword evidence="5" id="KW-0717">Septation</keyword>
<dbReference type="PANTHER" id="PTHR47174:SF3">
    <property type="entry name" value="BRIDGING INTEGRATOR 3"/>
    <property type="match status" value="1"/>
</dbReference>
<organism evidence="9">
    <name type="scientific">Magallana gigas</name>
    <name type="common">Pacific oyster</name>
    <name type="synonym">Crassostrea gigas</name>
    <dbReference type="NCBI Taxonomy" id="29159"/>
    <lineage>
        <taxon>Eukaryota</taxon>
        <taxon>Metazoa</taxon>
        <taxon>Spiralia</taxon>
        <taxon>Lophotrochozoa</taxon>
        <taxon>Mollusca</taxon>
        <taxon>Bivalvia</taxon>
        <taxon>Autobranchia</taxon>
        <taxon>Pteriomorphia</taxon>
        <taxon>Ostreida</taxon>
        <taxon>Ostreoidea</taxon>
        <taxon>Ostreidae</taxon>
        <taxon>Magallana</taxon>
    </lineage>
</organism>
<dbReference type="InterPro" id="IPR027267">
    <property type="entry name" value="AH/BAR_dom_sf"/>
</dbReference>
<evidence type="ECO:0000256" key="1">
    <source>
        <dbReference type="ARBA" id="ARBA00004245"/>
    </source>
</evidence>
<dbReference type="GO" id="GO:0006897">
    <property type="term" value="P:endocytosis"/>
    <property type="evidence" value="ECO:0007669"/>
    <property type="project" value="InterPro"/>
</dbReference>
<dbReference type="GO" id="GO:0051301">
    <property type="term" value="P:cell division"/>
    <property type="evidence" value="ECO:0007669"/>
    <property type="project" value="UniProtKB-KW"/>
</dbReference>
<evidence type="ECO:0000256" key="5">
    <source>
        <dbReference type="ARBA" id="ARBA00023210"/>
    </source>
</evidence>
<dbReference type="GO" id="GO:0015629">
    <property type="term" value="C:actin cytoskeleton"/>
    <property type="evidence" value="ECO:0007669"/>
    <property type="project" value="TreeGrafter"/>
</dbReference>
<dbReference type="PROSITE" id="PS51021">
    <property type="entry name" value="BAR"/>
    <property type="match status" value="1"/>
</dbReference>
<evidence type="ECO:0000256" key="4">
    <source>
        <dbReference type="ARBA" id="ARBA00023054"/>
    </source>
</evidence>
<dbReference type="SMART" id="SM00721">
    <property type="entry name" value="BAR"/>
    <property type="match status" value="1"/>
</dbReference>
<dbReference type="EMBL" id="JH817074">
    <property type="protein sequence ID" value="EKC20445.1"/>
    <property type="molecule type" value="Genomic_DNA"/>
</dbReference>
<dbReference type="AlphaFoldDB" id="K1PVX3"/>
<dbReference type="GO" id="GO:0051666">
    <property type="term" value="P:actin cortical patch localization"/>
    <property type="evidence" value="ECO:0007669"/>
    <property type="project" value="InterPro"/>
</dbReference>
<dbReference type="GO" id="GO:0008289">
    <property type="term" value="F:lipid binding"/>
    <property type="evidence" value="ECO:0007669"/>
    <property type="project" value="TreeGrafter"/>
</dbReference>
<dbReference type="SUPFAM" id="SSF103657">
    <property type="entry name" value="BAR/IMD domain-like"/>
    <property type="match status" value="1"/>
</dbReference>
<sequence>MLCHLADRNIFNRYSAPKKSVVSRTTEREFGREVKRVESLDETSKKLYKDTKRWMESNAALSQSEQKIIQDLLLNPVCQSEAQLNEMVTEWEKAIEKQNLHSKELNIVVQKTMADPVKRLNTIFPSIQAALKKREQSLQEYEKSQAKVEKQKNRERTGQNVVKLDLSKKAVERTKLEFDSQNQALSEDLPKFVEGRIEYIQPCLESLIKSQVSYNSEALKIYTDLEDIWKTSKDLSEMKSQHQQTLSDIKALSITVD</sequence>
<dbReference type="Gene3D" id="1.20.1270.60">
    <property type="entry name" value="Arfaptin homology (AH) domain/BAR domain"/>
    <property type="match status" value="1"/>
</dbReference>
<keyword evidence="3" id="KW-0132">Cell division</keyword>
<keyword evidence="6" id="KW-0206">Cytoskeleton</keyword>
<dbReference type="InParanoid" id="K1PVX3"/>
<dbReference type="InterPro" id="IPR004148">
    <property type="entry name" value="BAR_dom"/>
</dbReference>
<proteinExistence type="predicted"/>
<keyword evidence="7" id="KW-0131">Cell cycle</keyword>
<dbReference type="HOGENOM" id="CLU_090113_1_0_1"/>
<keyword evidence="2" id="KW-0963">Cytoplasm</keyword>
<dbReference type="GO" id="GO:0097320">
    <property type="term" value="P:plasma membrane tubulation"/>
    <property type="evidence" value="ECO:0007669"/>
    <property type="project" value="TreeGrafter"/>
</dbReference>
<evidence type="ECO:0000313" key="9">
    <source>
        <dbReference type="EMBL" id="EKC20445.1"/>
    </source>
</evidence>
<gene>
    <name evidence="9" type="ORF">CGI_10006020</name>
</gene>
<protein>
    <submittedName>
        <fullName evidence="9">Bridging integrator 3-like protein</fullName>
    </submittedName>
</protein>
<dbReference type="GO" id="GO:0005737">
    <property type="term" value="C:cytoplasm"/>
    <property type="evidence" value="ECO:0007669"/>
    <property type="project" value="InterPro"/>
</dbReference>
<dbReference type="PANTHER" id="PTHR47174">
    <property type="entry name" value="BRIDGING INTEGRATOR 3"/>
    <property type="match status" value="1"/>
</dbReference>
<keyword evidence="4" id="KW-0175">Coiled coil</keyword>
<evidence type="ECO:0000256" key="7">
    <source>
        <dbReference type="ARBA" id="ARBA00023306"/>
    </source>
</evidence>
<dbReference type="FunFam" id="1.20.1270.60:FF:000028">
    <property type="entry name" value="Bridging integrator 3 homolog"/>
    <property type="match status" value="1"/>
</dbReference>
<name>K1PVX3_MAGGI</name>
<evidence type="ECO:0000256" key="2">
    <source>
        <dbReference type="ARBA" id="ARBA00022490"/>
    </source>
</evidence>
<comment type="subcellular location">
    <subcellularLocation>
        <location evidence="1">Cytoplasm</location>
        <location evidence="1">Cytoskeleton</location>
    </subcellularLocation>
</comment>
<accession>K1PVX3</accession>
<evidence type="ECO:0000256" key="3">
    <source>
        <dbReference type="ARBA" id="ARBA00022618"/>
    </source>
</evidence>
<dbReference type="Pfam" id="PF03114">
    <property type="entry name" value="BAR"/>
    <property type="match status" value="1"/>
</dbReference>
<dbReference type="InterPro" id="IPR046982">
    <property type="entry name" value="BIN3/RVS161-like"/>
</dbReference>
<comment type="function">
    <text evidence="8">Involved in cytokinesis and septation where it has a role in the localization of F-actin.</text>
</comment>
<reference evidence="9" key="1">
    <citation type="journal article" date="2012" name="Nature">
        <title>The oyster genome reveals stress adaptation and complexity of shell formation.</title>
        <authorList>
            <person name="Zhang G."/>
            <person name="Fang X."/>
            <person name="Guo X."/>
            <person name="Li L."/>
            <person name="Luo R."/>
            <person name="Xu F."/>
            <person name="Yang P."/>
            <person name="Zhang L."/>
            <person name="Wang X."/>
            <person name="Qi H."/>
            <person name="Xiong Z."/>
            <person name="Que H."/>
            <person name="Xie Y."/>
            <person name="Holland P.W."/>
            <person name="Paps J."/>
            <person name="Zhu Y."/>
            <person name="Wu F."/>
            <person name="Chen Y."/>
            <person name="Wang J."/>
            <person name="Peng C."/>
            <person name="Meng J."/>
            <person name="Yang L."/>
            <person name="Liu J."/>
            <person name="Wen B."/>
            <person name="Zhang N."/>
            <person name="Huang Z."/>
            <person name="Zhu Q."/>
            <person name="Feng Y."/>
            <person name="Mount A."/>
            <person name="Hedgecock D."/>
            <person name="Xu Z."/>
            <person name="Liu Y."/>
            <person name="Domazet-Loso T."/>
            <person name="Du Y."/>
            <person name="Sun X."/>
            <person name="Zhang S."/>
            <person name="Liu B."/>
            <person name="Cheng P."/>
            <person name="Jiang X."/>
            <person name="Li J."/>
            <person name="Fan D."/>
            <person name="Wang W."/>
            <person name="Fu W."/>
            <person name="Wang T."/>
            <person name="Wang B."/>
            <person name="Zhang J."/>
            <person name="Peng Z."/>
            <person name="Li Y."/>
            <person name="Li N."/>
            <person name="Wang J."/>
            <person name="Chen M."/>
            <person name="He Y."/>
            <person name="Tan F."/>
            <person name="Song X."/>
            <person name="Zheng Q."/>
            <person name="Huang R."/>
            <person name="Yang H."/>
            <person name="Du X."/>
            <person name="Chen L."/>
            <person name="Yang M."/>
            <person name="Gaffney P.M."/>
            <person name="Wang S."/>
            <person name="Luo L."/>
            <person name="She Z."/>
            <person name="Ming Y."/>
            <person name="Huang W."/>
            <person name="Zhang S."/>
            <person name="Huang B."/>
            <person name="Zhang Y."/>
            <person name="Qu T."/>
            <person name="Ni P."/>
            <person name="Miao G."/>
            <person name="Wang J."/>
            <person name="Wang Q."/>
            <person name="Steinberg C.E."/>
            <person name="Wang H."/>
            <person name="Li N."/>
            <person name="Qian L."/>
            <person name="Zhang G."/>
            <person name="Li Y."/>
            <person name="Yang H."/>
            <person name="Liu X."/>
            <person name="Wang J."/>
            <person name="Yin Y."/>
            <person name="Wang J."/>
        </authorList>
    </citation>
    <scope>NUCLEOTIDE SEQUENCE [LARGE SCALE GENOMIC DNA]</scope>
    <source>
        <strain evidence="9">05x7-T-G4-1.051#20</strain>
    </source>
</reference>
<evidence type="ECO:0000256" key="8">
    <source>
        <dbReference type="ARBA" id="ARBA00059510"/>
    </source>
</evidence>
<evidence type="ECO:0000256" key="6">
    <source>
        <dbReference type="ARBA" id="ARBA00023212"/>
    </source>
</evidence>